<feature type="region of interest" description="Disordered" evidence="1">
    <location>
        <begin position="733"/>
        <end position="766"/>
    </location>
</feature>
<feature type="compositionally biased region" description="Polar residues" evidence="1">
    <location>
        <begin position="657"/>
        <end position="668"/>
    </location>
</feature>
<accession>U6G300</accession>
<evidence type="ECO:0000313" key="2">
    <source>
        <dbReference type="EMBL" id="CDI74616.1"/>
    </source>
</evidence>
<reference evidence="2" key="2">
    <citation type="submission" date="2013-10" db="EMBL/GenBank/DDBJ databases">
        <authorList>
            <person name="Aslett M."/>
        </authorList>
    </citation>
    <scope>NUCLEOTIDE SEQUENCE [LARGE SCALE GENOMIC DNA]</scope>
    <source>
        <strain evidence="2">Houghton</strain>
    </source>
</reference>
<name>U6G300_9EIME</name>
<dbReference type="VEuPathDB" id="ToxoDB:EPH_0015460"/>
<feature type="compositionally biased region" description="Basic and acidic residues" evidence="1">
    <location>
        <begin position="614"/>
        <end position="623"/>
    </location>
</feature>
<feature type="compositionally biased region" description="Basic and acidic residues" evidence="1">
    <location>
        <begin position="258"/>
        <end position="268"/>
    </location>
</feature>
<gene>
    <name evidence="2" type="ORF">EPH_0015460</name>
</gene>
<feature type="region of interest" description="Disordered" evidence="1">
    <location>
        <begin position="785"/>
        <end position="805"/>
    </location>
</feature>
<feature type="compositionally biased region" description="Polar residues" evidence="1">
    <location>
        <begin position="72"/>
        <end position="86"/>
    </location>
</feature>
<evidence type="ECO:0000313" key="3">
    <source>
        <dbReference type="Proteomes" id="UP000018201"/>
    </source>
</evidence>
<dbReference type="Proteomes" id="UP000018201">
    <property type="component" value="Unassembled WGS sequence"/>
</dbReference>
<evidence type="ECO:0000256" key="1">
    <source>
        <dbReference type="SAM" id="MobiDB-lite"/>
    </source>
</evidence>
<dbReference type="AlphaFoldDB" id="U6G300"/>
<dbReference type="EMBL" id="HG690458">
    <property type="protein sequence ID" value="CDI74616.1"/>
    <property type="molecule type" value="Genomic_DNA"/>
</dbReference>
<feature type="compositionally biased region" description="Basic and acidic residues" evidence="1">
    <location>
        <begin position="569"/>
        <end position="579"/>
    </location>
</feature>
<feature type="region of interest" description="Disordered" evidence="1">
    <location>
        <begin position="46"/>
        <end position="146"/>
    </location>
</feature>
<organism evidence="2 3">
    <name type="scientific">Eimeria praecox</name>
    <dbReference type="NCBI Taxonomy" id="51316"/>
    <lineage>
        <taxon>Eukaryota</taxon>
        <taxon>Sar</taxon>
        <taxon>Alveolata</taxon>
        <taxon>Apicomplexa</taxon>
        <taxon>Conoidasida</taxon>
        <taxon>Coccidia</taxon>
        <taxon>Eucoccidiorida</taxon>
        <taxon>Eimeriorina</taxon>
        <taxon>Eimeriidae</taxon>
        <taxon>Eimeria</taxon>
    </lineage>
</organism>
<sequence length="886" mass="95234">MPSCAAGFRDHLRTPFTVSLQRGTTIIRCTPPKAIIDRQEENKYSKYYNDVNRRRAPMPSLFGDSRNREPSRTPSHPLSEANSQYSPGLEAEKGDEDSAPVFALPEPPVSPKVVVDWGQAGPSSDGQEPASDDEPKRTEKGPGANHLTDERVIRGYIGIAYALLRHFEEALGTRQRLTAGSLECAETVCSALNAIQDSNPRLQLLTQRIATAIGLLHRRKTLEDQDAAERGVLYGDVTVQRGTRQQRRIAGLPTPKIEPVHDKTKDMQADPEGPLGVAPSPSRQFAGEVERHATSVEGTAIAVPPGKRVDVWLQGSGALAVAGVKEGMPCTPSTGASSLFLGTEQRLKTSAVEGSSCERFYSAVEPTGKLAEDQVFLFPSSARTRGPQSTDGLPTTHLVGPHAGRESSSANQSHRVMCPAIPFRESEGNLHVRPLVLSEIHVLGDKDKGSSQCKQDPNNASATEALALIRCAEDLIVSGEGPGFVEKQFFRYFRSDSYQAEACRPHIPEGMKPAQGKYLLLRYAIAKVEDEYGKEPTARGTHLYLRDLRRMEEIIVNTEPAKALTVVDSHSDNEGKESECLQSAQKLPERSPEERMERRLPLTILSLPSSAPRQDARQPHREASPPLHPPVHSEGSNRVSPGLEFLQPTPVEKENSPRSNSRGTSSPLLDTMSLPKPLPSLGRSGQGFEELVTAEQPTGSSTEEVRQPSRALSSSSVSTVLAAVPSLPDVPTAVAGRESETSNSHTSSRQVSLPTPPLARASSSASSAQSTALSGLLALRRDSSSCGKLCGKSQQSEGGDRSKLLMPKGSLDSILIGEKGLKLSNRSIVRDSVSGEVTSVVFEAPNNPAGQSILDAATFAAMKGITTPRSPGLSLASSHADEKTSL</sequence>
<protein>
    <submittedName>
        <fullName evidence="2">Uncharacterized protein</fullName>
    </submittedName>
</protein>
<feature type="region of interest" description="Disordered" evidence="1">
    <location>
        <begin position="566"/>
        <end position="713"/>
    </location>
</feature>
<keyword evidence="3" id="KW-1185">Reference proteome</keyword>
<dbReference type="OrthoDB" id="345779at2759"/>
<proteinExistence type="predicted"/>
<feature type="compositionally biased region" description="Basic and acidic residues" evidence="1">
    <location>
        <begin position="587"/>
        <end position="600"/>
    </location>
</feature>
<feature type="region of interest" description="Disordered" evidence="1">
    <location>
        <begin position="255"/>
        <end position="282"/>
    </location>
</feature>
<reference evidence="2" key="1">
    <citation type="submission" date="2013-10" db="EMBL/GenBank/DDBJ databases">
        <title>Genomic analysis of the causative agents of coccidiosis in chickens.</title>
        <authorList>
            <person name="Reid A.J."/>
            <person name="Blake D."/>
            <person name="Billington K."/>
            <person name="Browne H."/>
            <person name="Dunn M."/>
            <person name="Hung S."/>
            <person name="Kawahara F."/>
            <person name="Miranda-Saavedra D."/>
            <person name="Mourier T."/>
            <person name="Nagra H."/>
            <person name="Otto T.D."/>
            <person name="Rawlings N."/>
            <person name="Sanchez A."/>
            <person name="Sanders M."/>
            <person name="Subramaniam C."/>
            <person name="Tay Y."/>
            <person name="Dear P."/>
            <person name="Doerig C."/>
            <person name="Gruber A."/>
            <person name="Parkinson J."/>
            <person name="Shirley M."/>
            <person name="Wan K.L."/>
            <person name="Berriman M."/>
            <person name="Tomley F."/>
            <person name="Pain A."/>
        </authorList>
    </citation>
    <scope>NUCLEOTIDE SEQUENCE [LARGE SCALE GENOMIC DNA]</scope>
    <source>
        <strain evidence="2">Houghton</strain>
    </source>
</reference>
<feature type="compositionally biased region" description="Polar residues" evidence="1">
    <location>
        <begin position="741"/>
        <end position="751"/>
    </location>
</feature>